<dbReference type="PANTHER" id="PTHR22855">
    <property type="entry name" value="ACETYL, PROPIONYL, PYRUVATE, AND GLUTACONYL CARBOXYLASE-RELATED"/>
    <property type="match status" value="1"/>
</dbReference>
<proteinExistence type="inferred from homology"/>
<accession>A0ABI7XA88</accession>
<dbReference type="Pfam" id="PF01039">
    <property type="entry name" value="Carboxyl_trans"/>
    <property type="match status" value="1"/>
</dbReference>
<evidence type="ECO:0000259" key="3">
    <source>
        <dbReference type="Pfam" id="PF01039"/>
    </source>
</evidence>
<dbReference type="InterPro" id="IPR045190">
    <property type="entry name" value="MCCB/AccD1-like"/>
</dbReference>
<dbReference type="SUPFAM" id="SSF52096">
    <property type="entry name" value="ClpP/crotonase"/>
    <property type="match status" value="1"/>
</dbReference>
<evidence type="ECO:0000313" key="5">
    <source>
        <dbReference type="Proteomes" id="UP000823872"/>
    </source>
</evidence>
<feature type="signal peptide" evidence="2">
    <location>
        <begin position="1"/>
        <end position="20"/>
    </location>
</feature>
<evidence type="ECO:0000256" key="1">
    <source>
        <dbReference type="ARBA" id="ARBA00006102"/>
    </source>
</evidence>
<dbReference type="GeneTree" id="ENSGT00940000155949"/>
<reference evidence="4" key="3">
    <citation type="submission" date="2025-09" db="UniProtKB">
        <authorList>
            <consortium name="Ensembl"/>
        </authorList>
    </citation>
    <scope>IDENTIFICATION</scope>
    <source>
        <strain evidence="4">breed Abyssinian</strain>
    </source>
</reference>
<comment type="similarity">
    <text evidence="1">Belongs to the AccD/PCCB family.</text>
</comment>
<reference evidence="4" key="2">
    <citation type="submission" date="2025-08" db="UniProtKB">
        <authorList>
            <consortium name="Ensembl"/>
        </authorList>
    </citation>
    <scope>IDENTIFICATION</scope>
    <source>
        <strain evidence="4">breed Abyssinian</strain>
    </source>
</reference>
<dbReference type="Gene3D" id="3.90.226.10">
    <property type="entry name" value="2-enoyl-CoA Hydratase, Chain A, domain 1"/>
    <property type="match status" value="3"/>
</dbReference>
<dbReference type="PANTHER" id="PTHR22855:SF13">
    <property type="entry name" value="METHYLCROTONOYL-COA CARBOXYLASE BETA CHAIN, MITOCHONDRIAL"/>
    <property type="match status" value="1"/>
</dbReference>
<evidence type="ECO:0000256" key="2">
    <source>
        <dbReference type="SAM" id="SignalP"/>
    </source>
</evidence>
<dbReference type="Ensembl" id="ENSFCTT00005029004.1">
    <property type="protein sequence ID" value="ENSFCTP00005018968.1"/>
    <property type="gene ID" value="ENSFCTG00005010364.1"/>
</dbReference>
<feature type="domain" description="Acetyl-coenzyme A carboxylase carboxyl transferase subunit beta" evidence="3">
    <location>
        <begin position="195"/>
        <end position="294"/>
    </location>
</feature>
<feature type="chain" id="PRO_5046846102" description="Acetyl-coenzyme A carboxylase carboxyl transferase subunit beta domain-containing protein" evidence="2">
    <location>
        <begin position="21"/>
        <end position="306"/>
    </location>
</feature>
<keyword evidence="2" id="KW-0732">Signal</keyword>
<reference evidence="4 5" key="1">
    <citation type="submission" date="2021-02" db="EMBL/GenBank/DDBJ databases">
        <title>Safari Cat Assemblies.</title>
        <authorList>
            <person name="Bredemeyer K.R."/>
            <person name="Murphy W.J."/>
        </authorList>
    </citation>
    <scope>NUCLEOTIDE SEQUENCE [LARGE SCALE GENOMIC DNA]</scope>
</reference>
<protein>
    <recommendedName>
        <fullName evidence="3">Acetyl-coenzyme A carboxylase carboxyl transferase subunit beta domain-containing protein</fullName>
    </recommendedName>
</protein>
<dbReference type="Proteomes" id="UP000823872">
    <property type="component" value="Chromosome D4"/>
</dbReference>
<dbReference type="InterPro" id="IPR034733">
    <property type="entry name" value="AcCoA_carboxyl_beta"/>
</dbReference>
<organism evidence="4 5">
    <name type="scientific">Felis catus</name>
    <name type="common">Cat</name>
    <name type="synonym">Felis silvestris catus</name>
    <dbReference type="NCBI Taxonomy" id="9685"/>
    <lineage>
        <taxon>Eukaryota</taxon>
        <taxon>Metazoa</taxon>
        <taxon>Chordata</taxon>
        <taxon>Craniata</taxon>
        <taxon>Vertebrata</taxon>
        <taxon>Euteleostomi</taxon>
        <taxon>Mammalia</taxon>
        <taxon>Eutheria</taxon>
        <taxon>Laurasiatheria</taxon>
        <taxon>Carnivora</taxon>
        <taxon>Feliformia</taxon>
        <taxon>Felidae</taxon>
        <taxon>Felinae</taxon>
        <taxon>Felis</taxon>
    </lineage>
</organism>
<name>A0ABI7XA88_FELCA</name>
<sequence length="306" mass="34592">MRRHTLWASLRLALQQCACALVPGPRTYYRDSVATLGTQPDSGSAIYQENYEQMKLLVNQLHEQAQKIRLGGSEKARERHISRGKPLARERVDSLIVLASPFLELSQFAGYQLYANEEVRASGIITGGTHYPVTVKKHLWAQEIAMQNRLPCIYLVDSGGANLHWQAEIFPDRDHFGRIFYNQAIMSSQNIAQILVKAATGEDVSAEDLGGANLHCRKSGVTDYYALDDPHALHITRKIVRNLNYQKKLDVSIESSKDPLLPANELYGIVGTNLKRNFDIQDVIARIMDGSRFKSLIWRHISYRIC</sequence>
<dbReference type="InterPro" id="IPR029045">
    <property type="entry name" value="ClpP/crotonase-like_dom_sf"/>
</dbReference>
<evidence type="ECO:0000313" key="4">
    <source>
        <dbReference type="Ensembl" id="ENSFCTP00005018968.1"/>
    </source>
</evidence>
<keyword evidence="5" id="KW-1185">Reference proteome</keyword>